<dbReference type="RefSeq" id="WP_196609253.1">
    <property type="nucleotide sequence ID" value="NZ_VRYY01000253.1"/>
</dbReference>
<dbReference type="Proteomes" id="UP001194469">
    <property type="component" value="Unassembled WGS sequence"/>
</dbReference>
<name>A0ABS0J4H4_9BACT</name>
<sequence>MTMLTLLTSVAALVATASLAAITLLHGAWVLGSTLWLDRVIPRTPESAEGRALFAPSRGLTGIVTVTFALLALLPGLTLGWLPLPPPHMAPTLCLGAAFIFVVRAIGDFRYCGLFRRIRSTTFARWDARLYTPLCLLLAACYGFLGVAPH</sequence>
<keyword evidence="3" id="KW-1185">Reference proteome</keyword>
<comment type="caution">
    <text evidence="2">The sequence shown here is derived from an EMBL/GenBank/DDBJ whole genome shotgun (WGS) entry which is preliminary data.</text>
</comment>
<gene>
    <name evidence="2" type="ORF">FVW20_09615</name>
</gene>
<evidence type="ECO:0000313" key="3">
    <source>
        <dbReference type="Proteomes" id="UP001194469"/>
    </source>
</evidence>
<organism evidence="2 3">
    <name type="scientific">Nitratidesulfovibrio oxamicus</name>
    <dbReference type="NCBI Taxonomy" id="32016"/>
    <lineage>
        <taxon>Bacteria</taxon>
        <taxon>Pseudomonadati</taxon>
        <taxon>Thermodesulfobacteriota</taxon>
        <taxon>Desulfovibrionia</taxon>
        <taxon>Desulfovibrionales</taxon>
        <taxon>Desulfovibrionaceae</taxon>
        <taxon>Nitratidesulfovibrio</taxon>
    </lineage>
</organism>
<dbReference type="Pfam" id="PF13160">
    <property type="entry name" value="DUF3995"/>
    <property type="match status" value="1"/>
</dbReference>
<dbReference type="EMBL" id="VRYY01000253">
    <property type="protein sequence ID" value="MBG3877266.1"/>
    <property type="molecule type" value="Genomic_DNA"/>
</dbReference>
<dbReference type="InterPro" id="IPR025058">
    <property type="entry name" value="DUF3995"/>
</dbReference>
<keyword evidence="1" id="KW-1133">Transmembrane helix</keyword>
<protein>
    <submittedName>
        <fullName evidence="2">DUF3995 domain-containing protein</fullName>
    </submittedName>
</protein>
<evidence type="ECO:0000256" key="1">
    <source>
        <dbReference type="SAM" id="Phobius"/>
    </source>
</evidence>
<keyword evidence="1" id="KW-0472">Membrane</keyword>
<accession>A0ABS0J4H4</accession>
<feature type="transmembrane region" description="Helical" evidence="1">
    <location>
        <begin position="128"/>
        <end position="148"/>
    </location>
</feature>
<evidence type="ECO:0000313" key="2">
    <source>
        <dbReference type="EMBL" id="MBG3877266.1"/>
    </source>
</evidence>
<proteinExistence type="predicted"/>
<feature type="transmembrane region" description="Helical" evidence="1">
    <location>
        <begin position="89"/>
        <end position="107"/>
    </location>
</feature>
<keyword evidence="1" id="KW-0812">Transmembrane</keyword>
<reference evidence="2 3" key="1">
    <citation type="submission" date="2019-08" db="EMBL/GenBank/DDBJ databases">
        <authorList>
            <person name="Luo N."/>
        </authorList>
    </citation>
    <scope>NUCLEOTIDE SEQUENCE [LARGE SCALE GENOMIC DNA]</scope>
    <source>
        <strain evidence="2 3">NCIMB 9442</strain>
    </source>
</reference>